<dbReference type="PANTHER" id="PTHR21666">
    <property type="entry name" value="PEPTIDASE-RELATED"/>
    <property type="match status" value="1"/>
</dbReference>
<dbReference type="SUPFAM" id="SSF51261">
    <property type="entry name" value="Duplicated hybrid motif"/>
    <property type="match status" value="1"/>
</dbReference>
<feature type="compositionally biased region" description="Low complexity" evidence="1">
    <location>
        <begin position="44"/>
        <end position="62"/>
    </location>
</feature>
<keyword evidence="2" id="KW-0732">Signal</keyword>
<dbReference type="PANTHER" id="PTHR21666:SF270">
    <property type="entry name" value="MUREIN HYDROLASE ACTIVATOR ENVC"/>
    <property type="match status" value="1"/>
</dbReference>
<feature type="compositionally biased region" description="Basic and acidic residues" evidence="1">
    <location>
        <begin position="324"/>
        <end position="337"/>
    </location>
</feature>
<keyword evidence="4" id="KW-0378">Hydrolase</keyword>
<dbReference type="InterPro" id="IPR016047">
    <property type="entry name" value="M23ase_b-sheet_dom"/>
</dbReference>
<accession>A0ABU9YJD5</accession>
<evidence type="ECO:0000313" key="4">
    <source>
        <dbReference type="EMBL" id="MEN2988919.1"/>
    </source>
</evidence>
<reference evidence="4 5" key="1">
    <citation type="submission" date="2024-03" db="EMBL/GenBank/DDBJ databases">
        <title>High-quality draft genome sequencing of Tistrella sp. BH-R2-4.</title>
        <authorList>
            <person name="Dong C."/>
        </authorList>
    </citation>
    <scope>NUCLEOTIDE SEQUENCE [LARGE SCALE GENOMIC DNA]</scope>
    <source>
        <strain evidence="4 5">BH-R2-4</strain>
    </source>
</reference>
<evidence type="ECO:0000259" key="3">
    <source>
        <dbReference type="Pfam" id="PF01551"/>
    </source>
</evidence>
<comment type="caution">
    <text evidence="4">The sequence shown here is derived from an EMBL/GenBank/DDBJ whole genome shotgun (WGS) entry which is preliminary data.</text>
</comment>
<dbReference type="Pfam" id="PF01551">
    <property type="entry name" value="Peptidase_M23"/>
    <property type="match status" value="1"/>
</dbReference>
<dbReference type="Gene3D" id="2.70.70.10">
    <property type="entry name" value="Glucose Permease (Domain IIA)"/>
    <property type="match status" value="1"/>
</dbReference>
<protein>
    <submittedName>
        <fullName evidence="4">M23 family metallopeptidase</fullName>
        <ecNumber evidence="4">3.4.24.-</ecNumber>
    </submittedName>
</protein>
<evidence type="ECO:0000313" key="5">
    <source>
        <dbReference type="Proteomes" id="UP001413721"/>
    </source>
</evidence>
<dbReference type="Proteomes" id="UP001413721">
    <property type="component" value="Unassembled WGS sequence"/>
</dbReference>
<dbReference type="EMBL" id="JBBKTW010000004">
    <property type="protein sequence ID" value="MEN2988919.1"/>
    <property type="molecule type" value="Genomic_DNA"/>
</dbReference>
<feature type="region of interest" description="Disordered" evidence="1">
    <location>
        <begin position="324"/>
        <end position="347"/>
    </location>
</feature>
<name>A0ABU9YJD5_9PROT</name>
<sequence>MIAIPRPCRTVRPLRHTAAAMTLLLVLGQMPMAIAQTAMAQDRTPAPGQTGTAQPPATAAPVQDQPTAEAPAIGVEGPLMQGSLNLGRVPKGWTVTVDDTPAQVDAAGRFVFAIGRDAARVQIAARASHGATLERVVTVAARDWAIERVDGLPPPKVTPDPELDDRLRHERSLIVNARAASSDEATGFDVVTRGFRLPVEGRISGVFGSQRVLNGTPRSPHRGLDLAAAEGTPVMAPAAGKVVLVMPDLWFTGGTIIIDHGQGVSSIFAHLSETLVPPGQVVKAGDPVGRVGMTGRATGPHLHWGVFWHDVAVDPAQMVPALADRIDPMRPRPEPKPRPQPQVAPRS</sequence>
<feature type="compositionally biased region" description="Pro residues" evidence="1">
    <location>
        <begin position="338"/>
        <end position="347"/>
    </location>
</feature>
<dbReference type="RefSeq" id="WP_345936021.1">
    <property type="nucleotide sequence ID" value="NZ_JBBKTV010000018.1"/>
</dbReference>
<dbReference type="InterPro" id="IPR050570">
    <property type="entry name" value="Cell_wall_metabolism_enzyme"/>
</dbReference>
<keyword evidence="5" id="KW-1185">Reference proteome</keyword>
<evidence type="ECO:0000256" key="1">
    <source>
        <dbReference type="SAM" id="MobiDB-lite"/>
    </source>
</evidence>
<organism evidence="4 5">
    <name type="scientific">Tistrella arctica</name>
    <dbReference type="NCBI Taxonomy" id="3133430"/>
    <lineage>
        <taxon>Bacteria</taxon>
        <taxon>Pseudomonadati</taxon>
        <taxon>Pseudomonadota</taxon>
        <taxon>Alphaproteobacteria</taxon>
        <taxon>Geminicoccales</taxon>
        <taxon>Geminicoccaceae</taxon>
        <taxon>Tistrella</taxon>
    </lineage>
</organism>
<feature type="signal peptide" evidence="2">
    <location>
        <begin position="1"/>
        <end position="40"/>
    </location>
</feature>
<dbReference type="CDD" id="cd12797">
    <property type="entry name" value="M23_peptidase"/>
    <property type="match status" value="1"/>
</dbReference>
<proteinExistence type="predicted"/>
<evidence type="ECO:0000256" key="2">
    <source>
        <dbReference type="SAM" id="SignalP"/>
    </source>
</evidence>
<dbReference type="EC" id="3.4.24.-" evidence="4"/>
<feature type="chain" id="PRO_5046788479" evidence="2">
    <location>
        <begin position="41"/>
        <end position="347"/>
    </location>
</feature>
<gene>
    <name evidence="4" type="ORF">WG926_11450</name>
</gene>
<feature type="domain" description="M23ase beta-sheet core" evidence="3">
    <location>
        <begin position="220"/>
        <end position="315"/>
    </location>
</feature>
<feature type="region of interest" description="Disordered" evidence="1">
    <location>
        <begin position="38"/>
        <end position="62"/>
    </location>
</feature>
<dbReference type="GO" id="GO:0016787">
    <property type="term" value="F:hydrolase activity"/>
    <property type="evidence" value="ECO:0007669"/>
    <property type="project" value="UniProtKB-KW"/>
</dbReference>
<dbReference type="InterPro" id="IPR011055">
    <property type="entry name" value="Dup_hybrid_motif"/>
</dbReference>